<dbReference type="Pfam" id="PF00672">
    <property type="entry name" value="HAMP"/>
    <property type="match status" value="1"/>
</dbReference>
<feature type="modified residue" description="4-aspartylphosphate" evidence="15">
    <location>
        <position position="572"/>
    </location>
</feature>
<evidence type="ECO:0000256" key="3">
    <source>
        <dbReference type="ARBA" id="ARBA00012438"/>
    </source>
</evidence>
<evidence type="ECO:0000256" key="8">
    <source>
        <dbReference type="ARBA" id="ARBA00022741"/>
    </source>
</evidence>
<dbReference type="PRINTS" id="PR00344">
    <property type="entry name" value="BCTRLSENSOR"/>
</dbReference>
<keyword evidence="8" id="KW-0547">Nucleotide-binding</keyword>
<dbReference type="SUPFAM" id="SSF158472">
    <property type="entry name" value="HAMP domain-like"/>
    <property type="match status" value="1"/>
</dbReference>
<keyword evidence="12" id="KW-0902">Two-component regulatory system</keyword>
<dbReference type="InterPro" id="IPR005467">
    <property type="entry name" value="His_kinase_dom"/>
</dbReference>
<evidence type="ECO:0000256" key="13">
    <source>
        <dbReference type="ARBA" id="ARBA00023136"/>
    </source>
</evidence>
<dbReference type="PANTHER" id="PTHR45339">
    <property type="entry name" value="HYBRID SIGNAL TRANSDUCTION HISTIDINE KINASE J"/>
    <property type="match status" value="1"/>
</dbReference>
<evidence type="ECO:0000256" key="10">
    <source>
        <dbReference type="ARBA" id="ARBA00022840"/>
    </source>
</evidence>
<keyword evidence="6" id="KW-0808">Transferase</keyword>
<feature type="domain" description="Histidine kinase" evidence="17">
    <location>
        <begin position="277"/>
        <end position="498"/>
    </location>
</feature>
<dbReference type="PANTHER" id="PTHR45339:SF1">
    <property type="entry name" value="HYBRID SIGNAL TRANSDUCTION HISTIDINE KINASE J"/>
    <property type="match status" value="1"/>
</dbReference>
<dbReference type="GO" id="GO:0016301">
    <property type="term" value="F:kinase activity"/>
    <property type="evidence" value="ECO:0007669"/>
    <property type="project" value="UniProtKB-KW"/>
</dbReference>
<dbReference type="SUPFAM" id="SSF52172">
    <property type="entry name" value="CheY-like"/>
    <property type="match status" value="2"/>
</dbReference>
<keyword evidence="13" id="KW-0472">Membrane</keyword>
<feature type="modified residue" description="Phosphohistidine" evidence="14">
    <location>
        <position position="862"/>
    </location>
</feature>
<dbReference type="PROSITE" id="PS50885">
    <property type="entry name" value="HAMP"/>
    <property type="match status" value="1"/>
</dbReference>
<evidence type="ECO:0000256" key="6">
    <source>
        <dbReference type="ARBA" id="ARBA00022679"/>
    </source>
</evidence>
<keyword evidence="9 21" id="KW-0418">Kinase</keyword>
<evidence type="ECO:0000259" key="20">
    <source>
        <dbReference type="PROSITE" id="PS50894"/>
    </source>
</evidence>
<reference evidence="21 22" key="1">
    <citation type="submission" date="2023-07" db="EMBL/GenBank/DDBJ databases">
        <title>Sorghum-associated microbial communities from plants grown in Nebraska, USA.</title>
        <authorList>
            <person name="Schachtman D."/>
        </authorList>
    </citation>
    <scope>NUCLEOTIDE SEQUENCE [LARGE SCALE GENOMIC DNA]</scope>
    <source>
        <strain evidence="21 22">4249</strain>
    </source>
</reference>
<evidence type="ECO:0000259" key="18">
    <source>
        <dbReference type="PROSITE" id="PS50110"/>
    </source>
</evidence>
<feature type="domain" description="HPt" evidence="20">
    <location>
        <begin position="823"/>
        <end position="913"/>
    </location>
</feature>
<evidence type="ECO:0000256" key="9">
    <source>
        <dbReference type="ARBA" id="ARBA00022777"/>
    </source>
</evidence>
<evidence type="ECO:0000256" key="1">
    <source>
        <dbReference type="ARBA" id="ARBA00000085"/>
    </source>
</evidence>
<keyword evidence="10" id="KW-0067">ATP-binding</keyword>
<dbReference type="PROSITE" id="PS50109">
    <property type="entry name" value="HIS_KIN"/>
    <property type="match status" value="1"/>
</dbReference>
<dbReference type="InterPro" id="IPR008207">
    <property type="entry name" value="Sig_transdc_His_kin_Hpt_dom"/>
</dbReference>
<feature type="modified residue" description="4-aspartylphosphate" evidence="15">
    <location>
        <position position="719"/>
    </location>
</feature>
<dbReference type="SMART" id="SM00387">
    <property type="entry name" value="HATPase_c"/>
    <property type="match status" value="1"/>
</dbReference>
<keyword evidence="22" id="KW-1185">Reference proteome</keyword>
<comment type="subcellular location">
    <subcellularLocation>
        <location evidence="2">Cell membrane</location>
        <topology evidence="2">Multi-pass membrane protein</topology>
    </subcellularLocation>
</comment>
<accession>A0ABU1WQM7</accession>
<feature type="coiled-coil region" evidence="16">
    <location>
        <begin position="204"/>
        <end position="263"/>
    </location>
</feature>
<dbReference type="EMBL" id="JAVDWU010000007">
    <property type="protein sequence ID" value="MDR7151327.1"/>
    <property type="molecule type" value="Genomic_DNA"/>
</dbReference>
<evidence type="ECO:0000256" key="4">
    <source>
        <dbReference type="ARBA" id="ARBA00022475"/>
    </source>
</evidence>
<dbReference type="SUPFAM" id="SSF47384">
    <property type="entry name" value="Homodimeric domain of signal transducing histidine kinase"/>
    <property type="match status" value="1"/>
</dbReference>
<dbReference type="Gene3D" id="3.40.50.2300">
    <property type="match status" value="2"/>
</dbReference>
<dbReference type="Pfam" id="PF01627">
    <property type="entry name" value="Hpt"/>
    <property type="match status" value="1"/>
</dbReference>
<dbReference type="Gene3D" id="1.10.287.130">
    <property type="match status" value="1"/>
</dbReference>
<dbReference type="CDD" id="cd00082">
    <property type="entry name" value="HisKA"/>
    <property type="match status" value="1"/>
</dbReference>
<organism evidence="21 22">
    <name type="scientific">Hydrogenophaga palleronii</name>
    <dbReference type="NCBI Taxonomy" id="65655"/>
    <lineage>
        <taxon>Bacteria</taxon>
        <taxon>Pseudomonadati</taxon>
        <taxon>Pseudomonadota</taxon>
        <taxon>Betaproteobacteria</taxon>
        <taxon>Burkholderiales</taxon>
        <taxon>Comamonadaceae</taxon>
        <taxon>Hydrogenophaga</taxon>
    </lineage>
</organism>
<evidence type="ECO:0000256" key="14">
    <source>
        <dbReference type="PROSITE-ProRule" id="PRU00110"/>
    </source>
</evidence>
<evidence type="ECO:0000256" key="2">
    <source>
        <dbReference type="ARBA" id="ARBA00004651"/>
    </source>
</evidence>
<dbReference type="InterPro" id="IPR036097">
    <property type="entry name" value="HisK_dim/P_sf"/>
</dbReference>
<evidence type="ECO:0000256" key="16">
    <source>
        <dbReference type="SAM" id="Coils"/>
    </source>
</evidence>
<evidence type="ECO:0000259" key="19">
    <source>
        <dbReference type="PROSITE" id="PS50885"/>
    </source>
</evidence>
<sequence length="928" mass="100452">MRLKLRLSIVLAVVVGLLIPAAVGSSFTFNHWEKVLAARLSSDHARLTTVLALGVESALWNLSPDSARPLLESILADARVVKLVVRDERSSNFIEAEEPERRKGRQIRLVREVLHQGEVIGDVMVEIDTSAFESEVADARTILILTLVAQLLLSLWLIVGILNARLVGPIRQLMVESDRLARRELDVPFIWKRDDELGSLGAALERTRQSLAELFGELEAKNLELRGDIERRIKTEAELEHHREHLEELIAERTAELQLARDAAQAANNAKSEFLANMSHEIRTPMNAILGMSHLALQSGLNPQQFNYVDKVRRAAESLLGVINDILDFSKIEAGHLDIEHIPFELGDVMDGLANLLGMNAEEKGLELVFALPLDLPNPLVGDPSRLGQVLTNLGNNAVKFTEGGEVIVGVEVLARDADSVRLRFEVRDSGIGITPEQLQRLFKPFSQADSSTSRRFGGTGLGLAISHHLVHMMGGELGVDSVPGQGSRFHFSANFGIGVERTSDDAAATDDGLRGARVLVVDDNDAAREVLVQMAASLGLRAAAATGGREAIQRVQAADASDQPFNLLLLDWKMPGMNGVDCAKQLANLALAHPPPTVLMLTAFSRDEMARGLAAEQLSVAATLTKPVTPSTLLDASLQAIGRSRQHALRGELREETQQSIRAALAGAHVLLVEDNAFNQELALELLSRAQIVVQLANNGREALEMLSREHFDAVLMDCQMPVMDGYAATRALRQQPLLRALPVIAMTANAMVGDREAVLAAGMNDHIAKPINIDEMFATLAKWLAPRKQTAASTGKNAAATDFRSLPGVDAVAALESMGSNESLYARLLQLFLNAERDFIARFASTRALGDMAAAQRMAHDLQSVAGTLGMNGLRQAALALEQACYAGDAPAIDAGLQEVSVQIEPILQGVQFWSDAQSRAASAPA</sequence>
<dbReference type="Gene3D" id="3.30.565.10">
    <property type="entry name" value="Histidine kinase-like ATPase, C-terminal domain"/>
    <property type="match status" value="1"/>
</dbReference>
<dbReference type="CDD" id="cd06225">
    <property type="entry name" value="HAMP"/>
    <property type="match status" value="1"/>
</dbReference>
<dbReference type="InterPro" id="IPR001789">
    <property type="entry name" value="Sig_transdc_resp-reg_receiver"/>
</dbReference>
<name>A0ABU1WQM7_9BURK</name>
<evidence type="ECO:0000256" key="12">
    <source>
        <dbReference type="ARBA" id="ARBA00023012"/>
    </source>
</evidence>
<feature type="domain" description="HAMP" evidence="19">
    <location>
        <begin position="164"/>
        <end position="216"/>
    </location>
</feature>
<dbReference type="Pfam" id="PF00072">
    <property type="entry name" value="Response_reg"/>
    <property type="match status" value="2"/>
</dbReference>
<evidence type="ECO:0000256" key="7">
    <source>
        <dbReference type="ARBA" id="ARBA00022692"/>
    </source>
</evidence>
<evidence type="ECO:0000256" key="11">
    <source>
        <dbReference type="ARBA" id="ARBA00022989"/>
    </source>
</evidence>
<protein>
    <recommendedName>
        <fullName evidence="3">histidine kinase</fullName>
        <ecNumber evidence="3">2.7.13.3</ecNumber>
    </recommendedName>
</protein>
<dbReference type="Gene3D" id="6.10.340.10">
    <property type="match status" value="1"/>
</dbReference>
<feature type="domain" description="Response regulatory" evidence="18">
    <location>
        <begin position="670"/>
        <end position="786"/>
    </location>
</feature>
<dbReference type="EC" id="2.7.13.3" evidence="3"/>
<dbReference type="InterPro" id="IPR011006">
    <property type="entry name" value="CheY-like_superfamily"/>
</dbReference>
<dbReference type="CDD" id="cd17546">
    <property type="entry name" value="REC_hyHK_CKI1_RcsC-like"/>
    <property type="match status" value="2"/>
</dbReference>
<evidence type="ECO:0000259" key="17">
    <source>
        <dbReference type="PROSITE" id="PS50109"/>
    </source>
</evidence>
<dbReference type="Pfam" id="PF02518">
    <property type="entry name" value="HATPase_c"/>
    <property type="match status" value="1"/>
</dbReference>
<dbReference type="InterPro" id="IPR003660">
    <property type="entry name" value="HAMP_dom"/>
</dbReference>
<keyword evidence="5 15" id="KW-0597">Phosphoprotein</keyword>
<dbReference type="PROSITE" id="PS50894">
    <property type="entry name" value="HPT"/>
    <property type="match status" value="1"/>
</dbReference>
<evidence type="ECO:0000256" key="15">
    <source>
        <dbReference type="PROSITE-ProRule" id="PRU00169"/>
    </source>
</evidence>
<dbReference type="SMART" id="SM00448">
    <property type="entry name" value="REC"/>
    <property type="match status" value="2"/>
</dbReference>
<feature type="domain" description="Response regulatory" evidence="18">
    <location>
        <begin position="518"/>
        <end position="642"/>
    </location>
</feature>
<gene>
    <name evidence="21" type="ORF">J2W49_003303</name>
</gene>
<dbReference type="SMART" id="SM00304">
    <property type="entry name" value="HAMP"/>
    <property type="match status" value="1"/>
</dbReference>
<dbReference type="InterPro" id="IPR036890">
    <property type="entry name" value="HATPase_C_sf"/>
</dbReference>
<comment type="caution">
    <text evidence="21">The sequence shown here is derived from an EMBL/GenBank/DDBJ whole genome shotgun (WGS) entry which is preliminary data.</text>
</comment>
<dbReference type="PROSITE" id="PS50110">
    <property type="entry name" value="RESPONSE_REGULATORY"/>
    <property type="match status" value="2"/>
</dbReference>
<keyword evidence="4" id="KW-1003">Cell membrane</keyword>
<evidence type="ECO:0000256" key="5">
    <source>
        <dbReference type="ARBA" id="ARBA00022553"/>
    </source>
</evidence>
<dbReference type="Pfam" id="PF00512">
    <property type="entry name" value="HisKA"/>
    <property type="match status" value="1"/>
</dbReference>
<dbReference type="SMART" id="SM00388">
    <property type="entry name" value="HisKA"/>
    <property type="match status" value="1"/>
</dbReference>
<dbReference type="Proteomes" id="UP001265700">
    <property type="component" value="Unassembled WGS sequence"/>
</dbReference>
<dbReference type="InterPro" id="IPR036641">
    <property type="entry name" value="HPT_dom_sf"/>
</dbReference>
<keyword evidence="7" id="KW-0812">Transmembrane</keyword>
<dbReference type="InterPro" id="IPR003661">
    <property type="entry name" value="HisK_dim/P_dom"/>
</dbReference>
<dbReference type="InterPro" id="IPR004358">
    <property type="entry name" value="Sig_transdc_His_kin-like_C"/>
</dbReference>
<keyword evidence="16" id="KW-0175">Coiled coil</keyword>
<proteinExistence type="predicted"/>
<evidence type="ECO:0000313" key="21">
    <source>
        <dbReference type="EMBL" id="MDR7151327.1"/>
    </source>
</evidence>
<dbReference type="Gene3D" id="1.20.120.160">
    <property type="entry name" value="HPT domain"/>
    <property type="match status" value="1"/>
</dbReference>
<dbReference type="RefSeq" id="WP_310318510.1">
    <property type="nucleotide sequence ID" value="NZ_JAVDWU010000007.1"/>
</dbReference>
<evidence type="ECO:0000313" key="22">
    <source>
        <dbReference type="Proteomes" id="UP001265700"/>
    </source>
</evidence>
<dbReference type="CDD" id="cd16922">
    <property type="entry name" value="HATPase_EvgS-ArcB-TorS-like"/>
    <property type="match status" value="1"/>
</dbReference>
<dbReference type="InterPro" id="IPR003594">
    <property type="entry name" value="HATPase_dom"/>
</dbReference>
<keyword evidence="11" id="KW-1133">Transmembrane helix</keyword>
<dbReference type="SUPFAM" id="SSF55874">
    <property type="entry name" value="ATPase domain of HSP90 chaperone/DNA topoisomerase II/histidine kinase"/>
    <property type="match status" value="1"/>
</dbReference>
<comment type="catalytic activity">
    <reaction evidence="1">
        <text>ATP + protein L-histidine = ADP + protein N-phospho-L-histidine.</text>
        <dbReference type="EC" id="2.7.13.3"/>
    </reaction>
</comment>
<dbReference type="SUPFAM" id="SSF47226">
    <property type="entry name" value="Histidine-containing phosphotransfer domain, HPT domain"/>
    <property type="match status" value="1"/>
</dbReference>